<sequence>MANYFSNSNNKIWLFWSHDINCDILDNRDQIVNCRLSHITIDTPVYISIVYAKCTSVEREELWNDMRYFATGGTYPWAVCGDFNSITMKEEKKGGKPFNLRKNLPFISCIDDCMLMDVGFNGNNFTQCNNNKKKKKKILNRLDRLLVNSEWEDIFPTSTVQHLARVSSDHCPLPIQCNKNDEEHHKYFRFLDFWIEQIGFNDIVKEAWSTHFEGNALWKVQQKLKTVSKSLSQLSKNVLRDIFDIAKVLEKKIEEEYNKLQ</sequence>
<reference evidence="2" key="2">
    <citation type="submission" date="2025-08" db="UniProtKB">
        <authorList>
            <consortium name="RefSeq"/>
        </authorList>
    </citation>
    <scope>IDENTIFICATION</scope>
    <source>
        <tissue evidence="2">Leaf</tissue>
    </source>
</reference>
<protein>
    <submittedName>
        <fullName evidence="2">Uncharacterized protein LOC142167353</fullName>
    </submittedName>
</protein>
<accession>A0AC58SF81</accession>
<dbReference type="Proteomes" id="UP000790787">
    <property type="component" value="Chromosome 12"/>
</dbReference>
<proteinExistence type="predicted"/>
<dbReference type="RefSeq" id="XP_075083619.1">
    <property type="nucleotide sequence ID" value="XM_075227518.1"/>
</dbReference>
<gene>
    <name evidence="2" type="primary">LOC142167353</name>
</gene>
<organism evidence="1 2">
    <name type="scientific">Nicotiana tabacum</name>
    <name type="common">Common tobacco</name>
    <dbReference type="NCBI Taxonomy" id="4097"/>
    <lineage>
        <taxon>Eukaryota</taxon>
        <taxon>Viridiplantae</taxon>
        <taxon>Streptophyta</taxon>
        <taxon>Embryophyta</taxon>
        <taxon>Tracheophyta</taxon>
        <taxon>Spermatophyta</taxon>
        <taxon>Magnoliopsida</taxon>
        <taxon>eudicotyledons</taxon>
        <taxon>Gunneridae</taxon>
        <taxon>Pentapetalae</taxon>
        <taxon>asterids</taxon>
        <taxon>lamiids</taxon>
        <taxon>Solanales</taxon>
        <taxon>Solanaceae</taxon>
        <taxon>Nicotianoideae</taxon>
        <taxon>Nicotianeae</taxon>
        <taxon>Nicotiana</taxon>
    </lineage>
</organism>
<evidence type="ECO:0000313" key="1">
    <source>
        <dbReference type="Proteomes" id="UP000790787"/>
    </source>
</evidence>
<keyword evidence="1" id="KW-1185">Reference proteome</keyword>
<name>A0AC58SF81_TOBAC</name>
<reference evidence="1" key="1">
    <citation type="journal article" date="2014" name="Nat. Commun.">
        <title>The tobacco genome sequence and its comparison with those of tomato and potato.</title>
        <authorList>
            <person name="Sierro N."/>
            <person name="Battey J.N."/>
            <person name="Ouadi S."/>
            <person name="Bakaher N."/>
            <person name="Bovet L."/>
            <person name="Willig A."/>
            <person name="Goepfert S."/>
            <person name="Peitsch M.C."/>
            <person name="Ivanov N.V."/>
        </authorList>
    </citation>
    <scope>NUCLEOTIDE SEQUENCE [LARGE SCALE GENOMIC DNA]</scope>
</reference>
<evidence type="ECO:0000313" key="2">
    <source>
        <dbReference type="RefSeq" id="XP_075083619.1"/>
    </source>
</evidence>